<gene>
    <name evidence="2" type="ORF">C1872_09000</name>
    <name evidence="1" type="ORF">GO726_07985</name>
</gene>
<protein>
    <submittedName>
        <fullName evidence="2">Uncharacterized protein</fullName>
    </submittedName>
</protein>
<organism evidence="2 3">
    <name type="scientific">Eggerthella lenta</name>
    <name type="common">Eubacterium lentum</name>
    <dbReference type="NCBI Taxonomy" id="84112"/>
    <lineage>
        <taxon>Bacteria</taxon>
        <taxon>Bacillati</taxon>
        <taxon>Actinomycetota</taxon>
        <taxon>Coriobacteriia</taxon>
        <taxon>Eggerthellales</taxon>
        <taxon>Eggerthellaceae</taxon>
        <taxon>Eggerthella</taxon>
    </lineage>
</organism>
<reference evidence="2 3" key="1">
    <citation type="journal article" date="2018" name="Elife">
        <title>Discovery and characterization of a prevalent human gut bacterial enzyme sufficient for the inactivation of a family of plant toxins.</title>
        <authorList>
            <person name="Koppel N."/>
            <person name="Bisanz J.E."/>
            <person name="Pandelia M.E."/>
            <person name="Turnbaugh P.J."/>
            <person name="Balskus E.P."/>
        </authorList>
    </citation>
    <scope>NUCLEOTIDE SEQUENCE [LARGE SCALE GENOMIC DNA]</scope>
    <source>
        <strain evidence="2 3">MR1 #12</strain>
    </source>
</reference>
<dbReference type="Proteomes" id="UP000436429">
    <property type="component" value="Unassembled WGS sequence"/>
</dbReference>
<sequence length="215" mass="24447">MIEQKYSVTRTRATWKPRIADDDLPFYRCPECGRVLQGIAGSLPGSFSDGLRNPMAEPPYAHDMQALPTCCGSALERMELTELDALPEGIEFDYRILGGFNSNAVECSWRISDDRFRIQWIALKTFTGSQLKYVLPKKRSPLLFALADEDAYVYCDKDVCLECTFMCKRGFVFYVGVEDMQDGTHRTSDQNGAPLTSLIVRLPLTRMSPYWESRP</sequence>
<comment type="caution">
    <text evidence="2">The sequence shown here is derived from an EMBL/GenBank/DDBJ whole genome shotgun (WGS) entry which is preliminary data.</text>
</comment>
<accession>A0A369NTB9</accession>
<evidence type="ECO:0000313" key="1">
    <source>
        <dbReference type="EMBL" id="MVN33106.1"/>
    </source>
</evidence>
<dbReference type="RefSeq" id="WP_009609295.1">
    <property type="nucleotide sequence ID" value="NZ_BQNE01000001.1"/>
</dbReference>
<evidence type="ECO:0000313" key="4">
    <source>
        <dbReference type="Proteomes" id="UP000436429"/>
    </source>
</evidence>
<name>A0A369NTB9_EGGLN</name>
<proteinExistence type="predicted"/>
<dbReference type="GeneID" id="69511209"/>
<dbReference type="Proteomes" id="UP000253752">
    <property type="component" value="Unassembled WGS sequence"/>
</dbReference>
<dbReference type="EMBL" id="PPTX01000012">
    <property type="protein sequence ID" value="RDB79141.1"/>
    <property type="molecule type" value="Genomic_DNA"/>
</dbReference>
<dbReference type="EMBL" id="WPOM01000012">
    <property type="protein sequence ID" value="MVN33106.1"/>
    <property type="molecule type" value="Genomic_DNA"/>
</dbReference>
<evidence type="ECO:0000313" key="2">
    <source>
        <dbReference type="EMBL" id="RDB79141.1"/>
    </source>
</evidence>
<dbReference type="AlphaFoldDB" id="A0A369NTB9"/>
<reference evidence="1 4" key="2">
    <citation type="submission" date="2019-11" db="EMBL/GenBank/DDBJ databases">
        <title>Whole genome shotgun sequencing (WGS) data from Adlercreutzia equolifaciens ResAG-91, Eggerthella lenta MRI-F36, MRI-F37, MRI-F40, ResAG-49, ResAG-88, ResAG-121, ResAG-145, and Gordonibacter sp. ResAG-5, ResAG-26, ResAG-43, ResAG-50, ResAG-59.</title>
        <authorList>
            <person name="Stoll D.A."/>
            <person name="Danylec N."/>
            <person name="Franz C.M.A.P."/>
            <person name="Huch M."/>
        </authorList>
    </citation>
    <scope>NUCLEOTIDE SEQUENCE [LARGE SCALE GENOMIC DNA]</scope>
    <source>
        <strain evidence="1 4">ResAG-88</strain>
    </source>
</reference>
<evidence type="ECO:0000313" key="3">
    <source>
        <dbReference type="Proteomes" id="UP000253752"/>
    </source>
</evidence>